<evidence type="ECO:0000256" key="6">
    <source>
        <dbReference type="ARBA" id="ARBA00022598"/>
    </source>
</evidence>
<name>A0A5C6X6H3_9DELT</name>
<evidence type="ECO:0000256" key="5">
    <source>
        <dbReference type="ARBA" id="ARBA00022555"/>
    </source>
</evidence>
<comment type="catalytic activity">
    <reaction evidence="12 13">
        <text>tRNA(Met) + L-methionine + ATP = L-methionyl-tRNA(Met) + AMP + diphosphate</text>
        <dbReference type="Rhea" id="RHEA:13481"/>
        <dbReference type="Rhea" id="RHEA-COMP:9667"/>
        <dbReference type="Rhea" id="RHEA-COMP:9698"/>
        <dbReference type="ChEBI" id="CHEBI:30616"/>
        <dbReference type="ChEBI" id="CHEBI:33019"/>
        <dbReference type="ChEBI" id="CHEBI:57844"/>
        <dbReference type="ChEBI" id="CHEBI:78442"/>
        <dbReference type="ChEBI" id="CHEBI:78530"/>
        <dbReference type="ChEBI" id="CHEBI:456215"/>
        <dbReference type="EC" id="6.1.1.10"/>
    </reaction>
</comment>
<evidence type="ECO:0000256" key="9">
    <source>
        <dbReference type="ARBA" id="ARBA00022884"/>
    </source>
</evidence>
<feature type="domain" description="TRNA-binding" evidence="15">
    <location>
        <begin position="556"/>
        <end position="658"/>
    </location>
</feature>
<dbReference type="FunFam" id="2.40.50.140:FF:000042">
    <property type="entry name" value="Methionine--tRNA ligase"/>
    <property type="match status" value="1"/>
</dbReference>
<dbReference type="SUPFAM" id="SSF52374">
    <property type="entry name" value="Nucleotidylyl transferase"/>
    <property type="match status" value="1"/>
</dbReference>
<dbReference type="Gene3D" id="2.40.50.140">
    <property type="entry name" value="Nucleic acid-binding proteins"/>
    <property type="match status" value="1"/>
</dbReference>
<reference evidence="16 17" key="1">
    <citation type="submission" date="2019-08" db="EMBL/GenBank/DDBJ databases">
        <title>Bradymonadales sp. TMQ2.</title>
        <authorList>
            <person name="Liang Q."/>
        </authorList>
    </citation>
    <scope>NUCLEOTIDE SEQUENCE [LARGE SCALE GENOMIC DNA]</scope>
    <source>
        <strain evidence="16 17">TMQ2</strain>
    </source>
</reference>
<evidence type="ECO:0000259" key="15">
    <source>
        <dbReference type="PROSITE" id="PS50886"/>
    </source>
</evidence>
<dbReference type="NCBIfam" id="NF008900">
    <property type="entry name" value="PRK12267.1"/>
    <property type="match status" value="1"/>
</dbReference>
<dbReference type="Gene3D" id="1.10.730.10">
    <property type="entry name" value="Isoleucyl-tRNA Synthetase, Domain 1"/>
    <property type="match status" value="1"/>
</dbReference>
<dbReference type="InterPro" id="IPR009080">
    <property type="entry name" value="tRNAsynth_Ia_anticodon-bd"/>
</dbReference>
<evidence type="ECO:0000256" key="8">
    <source>
        <dbReference type="ARBA" id="ARBA00022840"/>
    </source>
</evidence>
<dbReference type="Proteomes" id="UP000321046">
    <property type="component" value="Unassembled WGS sequence"/>
</dbReference>
<comment type="subunit">
    <text evidence="3 13">Homodimer.</text>
</comment>
<dbReference type="HAMAP" id="MF_01228">
    <property type="entry name" value="Met_tRNA_synth_type2"/>
    <property type="match status" value="1"/>
</dbReference>
<dbReference type="CDD" id="cd07957">
    <property type="entry name" value="Anticodon_Ia_Met"/>
    <property type="match status" value="1"/>
</dbReference>
<dbReference type="GO" id="GO:0005524">
    <property type="term" value="F:ATP binding"/>
    <property type="evidence" value="ECO:0007669"/>
    <property type="project" value="UniProtKB-UniRule"/>
</dbReference>
<keyword evidence="5 13" id="KW-0820">tRNA-binding</keyword>
<feature type="compositionally biased region" description="Basic and acidic residues" evidence="14">
    <location>
        <begin position="516"/>
        <end position="545"/>
    </location>
</feature>
<evidence type="ECO:0000313" key="17">
    <source>
        <dbReference type="Proteomes" id="UP000321046"/>
    </source>
</evidence>
<evidence type="ECO:0000313" key="16">
    <source>
        <dbReference type="EMBL" id="TXD36793.1"/>
    </source>
</evidence>
<dbReference type="NCBIfam" id="TIGR00399">
    <property type="entry name" value="metG_C_term"/>
    <property type="match status" value="1"/>
</dbReference>
<dbReference type="InterPro" id="IPR033911">
    <property type="entry name" value="MetRS_core"/>
</dbReference>
<dbReference type="InterPro" id="IPR002547">
    <property type="entry name" value="tRNA-bd_dom"/>
</dbReference>
<dbReference type="Pfam" id="PF09334">
    <property type="entry name" value="tRNA-synt_1g"/>
    <property type="match status" value="1"/>
</dbReference>
<evidence type="ECO:0000256" key="1">
    <source>
        <dbReference type="ARBA" id="ARBA00003314"/>
    </source>
</evidence>
<dbReference type="NCBIfam" id="TIGR00398">
    <property type="entry name" value="metG"/>
    <property type="match status" value="1"/>
</dbReference>
<dbReference type="InterPro" id="IPR014729">
    <property type="entry name" value="Rossmann-like_a/b/a_fold"/>
</dbReference>
<dbReference type="InterPro" id="IPR012340">
    <property type="entry name" value="NA-bd_OB-fold"/>
</dbReference>
<dbReference type="EC" id="6.1.1.10" evidence="13"/>
<comment type="caution">
    <text evidence="16">The sequence shown here is derived from an EMBL/GenBank/DDBJ whole genome shotgun (WGS) entry which is preliminary data.</text>
</comment>
<evidence type="ECO:0000256" key="7">
    <source>
        <dbReference type="ARBA" id="ARBA00022741"/>
    </source>
</evidence>
<keyword evidence="10 13" id="KW-0648">Protein biosynthesis</keyword>
<dbReference type="GO" id="GO:0000049">
    <property type="term" value="F:tRNA binding"/>
    <property type="evidence" value="ECO:0007669"/>
    <property type="project" value="UniProtKB-UniRule"/>
</dbReference>
<dbReference type="GO" id="GO:0005737">
    <property type="term" value="C:cytoplasm"/>
    <property type="evidence" value="ECO:0007669"/>
    <property type="project" value="UniProtKB-SubCell"/>
</dbReference>
<dbReference type="PRINTS" id="PR01041">
    <property type="entry name" value="TRNASYNTHMET"/>
</dbReference>
<dbReference type="EMBL" id="VOSL01000043">
    <property type="protein sequence ID" value="TXD36793.1"/>
    <property type="molecule type" value="Genomic_DNA"/>
</dbReference>
<feature type="region of interest" description="Disordered" evidence="14">
    <location>
        <begin position="508"/>
        <end position="547"/>
    </location>
</feature>
<dbReference type="Pfam" id="PF01588">
    <property type="entry name" value="tRNA_bind"/>
    <property type="match status" value="1"/>
</dbReference>
<dbReference type="GO" id="GO:0004825">
    <property type="term" value="F:methionine-tRNA ligase activity"/>
    <property type="evidence" value="ECO:0007669"/>
    <property type="project" value="UniProtKB-UniRule"/>
</dbReference>
<organism evidence="16 17">
    <name type="scientific">Lujinxingia vulgaris</name>
    <dbReference type="NCBI Taxonomy" id="2600176"/>
    <lineage>
        <taxon>Bacteria</taxon>
        <taxon>Deltaproteobacteria</taxon>
        <taxon>Bradymonadales</taxon>
        <taxon>Lujinxingiaceae</taxon>
        <taxon>Lujinxingia</taxon>
    </lineage>
</organism>
<keyword evidence="11 13" id="KW-0030">Aminoacyl-tRNA synthetase</keyword>
<evidence type="ECO:0000256" key="11">
    <source>
        <dbReference type="ARBA" id="ARBA00023146"/>
    </source>
</evidence>
<comment type="function">
    <text evidence="1 13">Is required not only for elongation of protein synthesis but also for the initiation of all mRNA translation through initiator tRNA(fMet) aminoacylation.</text>
</comment>
<dbReference type="SUPFAM" id="SSF50249">
    <property type="entry name" value="Nucleic acid-binding proteins"/>
    <property type="match status" value="1"/>
</dbReference>
<dbReference type="PANTHER" id="PTHR43326:SF1">
    <property type="entry name" value="METHIONINE--TRNA LIGASE, MITOCHONDRIAL"/>
    <property type="match status" value="1"/>
</dbReference>
<evidence type="ECO:0000256" key="12">
    <source>
        <dbReference type="ARBA" id="ARBA00047364"/>
    </source>
</evidence>
<evidence type="ECO:0000256" key="3">
    <source>
        <dbReference type="ARBA" id="ARBA00011738"/>
    </source>
</evidence>
<dbReference type="PANTHER" id="PTHR43326">
    <property type="entry name" value="METHIONYL-TRNA SYNTHETASE"/>
    <property type="match status" value="1"/>
</dbReference>
<keyword evidence="4 13" id="KW-0963">Cytoplasm</keyword>
<dbReference type="InterPro" id="IPR041872">
    <property type="entry name" value="Anticodon_Met"/>
</dbReference>
<dbReference type="InterPro" id="IPR004495">
    <property type="entry name" value="Met-tRNA-synth_bsu_C"/>
</dbReference>
<evidence type="ECO:0000256" key="14">
    <source>
        <dbReference type="SAM" id="MobiDB-lite"/>
    </source>
</evidence>
<feature type="short sequence motif" description="'HIGH' region" evidence="13">
    <location>
        <begin position="11"/>
        <end position="21"/>
    </location>
</feature>
<accession>A0A5C6X6H3</accession>
<comment type="similarity">
    <text evidence="13">Belongs to the class-I aminoacyl-tRNA synthetase family. MetG type 2B subfamily.</text>
</comment>
<comment type="subcellular location">
    <subcellularLocation>
        <location evidence="2 13">Cytoplasm</location>
    </subcellularLocation>
</comment>
<dbReference type="CDD" id="cd00814">
    <property type="entry name" value="MetRS_core"/>
    <property type="match status" value="1"/>
</dbReference>
<dbReference type="Gene3D" id="3.40.50.620">
    <property type="entry name" value="HUPs"/>
    <property type="match status" value="1"/>
</dbReference>
<protein>
    <recommendedName>
        <fullName evidence="13">Methionine--tRNA ligase</fullName>
        <ecNumber evidence="13">6.1.1.10</ecNumber>
    </recommendedName>
    <alternativeName>
        <fullName evidence="13">Methionyl-tRNA synthetase</fullName>
        <shortName evidence="13">MetRS</shortName>
    </alternativeName>
</protein>
<dbReference type="SUPFAM" id="SSF47323">
    <property type="entry name" value="Anticodon-binding domain of a subclass of class I aminoacyl-tRNA synthetases"/>
    <property type="match status" value="1"/>
</dbReference>
<proteinExistence type="inferred from homology"/>
<gene>
    <name evidence="13 16" type="primary">metG</name>
    <name evidence="16" type="ORF">FRC96_08700</name>
</gene>
<evidence type="ECO:0000256" key="4">
    <source>
        <dbReference type="ARBA" id="ARBA00022490"/>
    </source>
</evidence>
<keyword evidence="9 13" id="KW-0694">RNA-binding</keyword>
<feature type="short sequence motif" description="'KMSKS' region" evidence="13">
    <location>
        <begin position="294"/>
        <end position="298"/>
    </location>
</feature>
<dbReference type="Gene3D" id="2.170.220.10">
    <property type="match status" value="1"/>
</dbReference>
<dbReference type="FunFam" id="2.170.220.10:FF:000002">
    <property type="entry name" value="Methionine--tRNA ligase"/>
    <property type="match status" value="1"/>
</dbReference>
<evidence type="ECO:0000256" key="2">
    <source>
        <dbReference type="ARBA" id="ARBA00004496"/>
    </source>
</evidence>
<dbReference type="AlphaFoldDB" id="A0A5C6X6H3"/>
<keyword evidence="6 13" id="KW-0436">Ligase</keyword>
<dbReference type="InterPro" id="IPR014758">
    <property type="entry name" value="Met-tRNA_synth"/>
</dbReference>
<sequence>MSNFYLTTPIYYVNGAPHIGHAYTTIIADAFARYRRQKGDEVFFLTGTDEHGLKIQRAAEDRGVSPQQMVDENSARFRDLFEQLRLTHDRFIRTTDADHKKTVAEMVARMKASGDIYLDKYEGWYAAADEAYYDESEIADGKALATGAAVEWVEEESYFFKLSKYAEPLLEWYRCNPNAITPSGRRNEVASFVEGGLRDLSISRTTFSWGIPMPEDPEHVLYVWVDALTNYITAVGAFDDTERFEAFWPADIHFIGKDILRFHAVYWPAFLMSAGLPLPKQIVAHGWWTNDGIKMSKSLGNVIDAFELAERYDLDVLRYYLLREIPIGNDGNFSDARVVERNNAELADNIGNLVNRTFAMAGKFIGGSVPAPRDITESEDVALRDAAYAARDAIDKAFDDRELHRALEHLMAFSSEVNNYIQRTQPWALNKAGNTERLEQTLYNALESIRWIALLAAPFTPDASRKILAGFGQTTEAHLDFDTLKTWANLPAGTPLEAPGVLFSKLEAPAEEDESSEKSAPKDQKPAKKAKKDEKKVEKSKKSDDSESTGLIEFGDFTKVEIRVGEVLTAEKVEGADKLLKLSANVGEEAPRTIVAGIAKSFAPEELVGLRVAMVTNLKPAKLFGIKSEAMILAAKTTDGKLALARYDERVEVGTRIS</sequence>
<dbReference type="InterPro" id="IPR023457">
    <property type="entry name" value="Met-tRNA_synth_2"/>
</dbReference>
<keyword evidence="8 13" id="KW-0067">ATP-binding</keyword>
<comment type="caution">
    <text evidence="13">Lacks conserved residue(s) required for the propagation of feature annotation.</text>
</comment>
<keyword evidence="7 13" id="KW-0547">Nucleotide-binding</keyword>
<dbReference type="InterPro" id="IPR015413">
    <property type="entry name" value="Methionyl/Leucyl_tRNA_Synth"/>
</dbReference>
<evidence type="ECO:0000256" key="10">
    <source>
        <dbReference type="ARBA" id="ARBA00022917"/>
    </source>
</evidence>
<evidence type="ECO:0000256" key="13">
    <source>
        <dbReference type="HAMAP-Rule" id="MF_01228"/>
    </source>
</evidence>
<dbReference type="GO" id="GO:0006431">
    <property type="term" value="P:methionyl-tRNA aminoacylation"/>
    <property type="evidence" value="ECO:0007669"/>
    <property type="project" value="UniProtKB-UniRule"/>
</dbReference>
<dbReference type="PROSITE" id="PS50886">
    <property type="entry name" value="TRBD"/>
    <property type="match status" value="1"/>
</dbReference>
<dbReference type="OrthoDB" id="9810191at2"/>
<dbReference type="Pfam" id="PF19303">
    <property type="entry name" value="Anticodon_3"/>
    <property type="match status" value="1"/>
</dbReference>
<dbReference type="CDD" id="cd02800">
    <property type="entry name" value="tRNA_bind_EcMetRS_like"/>
    <property type="match status" value="1"/>
</dbReference>
<dbReference type="RefSeq" id="WP_146974110.1">
    <property type="nucleotide sequence ID" value="NZ_VOSL01000043.1"/>
</dbReference>